<proteinExistence type="inferred from homology"/>
<keyword evidence="3 7" id="KW-0678">Repressor</keyword>
<dbReference type="InterPro" id="IPR041908">
    <property type="entry name" value="CtsR_C_sf"/>
</dbReference>
<evidence type="ECO:0000256" key="2">
    <source>
        <dbReference type="ARBA" id="ARBA00014129"/>
    </source>
</evidence>
<comment type="similarity">
    <text evidence="1 7">Belongs to the CtsR family.</text>
</comment>
<dbReference type="GO" id="GO:0003677">
    <property type="term" value="F:DNA binding"/>
    <property type="evidence" value="ECO:0007669"/>
    <property type="project" value="UniProtKB-UniRule"/>
</dbReference>
<evidence type="ECO:0000259" key="8">
    <source>
        <dbReference type="Pfam" id="PF05848"/>
    </source>
</evidence>
<organism evidence="10 11">
    <name type="scientific">Anaerovirgula multivorans</name>
    <dbReference type="NCBI Taxonomy" id="312168"/>
    <lineage>
        <taxon>Bacteria</taxon>
        <taxon>Bacillati</taxon>
        <taxon>Bacillota</taxon>
        <taxon>Clostridia</taxon>
        <taxon>Peptostreptococcales</taxon>
        <taxon>Natronincolaceae</taxon>
        <taxon>Anaerovirgula</taxon>
    </lineage>
</organism>
<keyword evidence="11" id="KW-1185">Reference proteome</keyword>
<dbReference type="Gene3D" id="3.30.56.130">
    <property type="entry name" value="Transcriptional regulator CtsR, winged HTH domain"/>
    <property type="match status" value="1"/>
</dbReference>
<dbReference type="Pfam" id="PF05848">
    <property type="entry name" value="CtsR"/>
    <property type="match status" value="1"/>
</dbReference>
<accession>A0A239E1M1</accession>
<keyword evidence="5 7" id="KW-0238">DNA-binding</keyword>
<evidence type="ECO:0000256" key="1">
    <source>
        <dbReference type="ARBA" id="ARBA00010189"/>
    </source>
</evidence>
<dbReference type="InterPro" id="IPR008463">
    <property type="entry name" value="CtsR"/>
</dbReference>
<keyword evidence="4 7" id="KW-0805">Transcription regulation</keyword>
<feature type="domain" description="CtsR C-terminal dimerization" evidence="9">
    <location>
        <begin position="81"/>
        <end position="147"/>
    </location>
</feature>
<evidence type="ECO:0000256" key="6">
    <source>
        <dbReference type="ARBA" id="ARBA00023163"/>
    </source>
</evidence>
<evidence type="ECO:0000313" key="10">
    <source>
        <dbReference type="EMBL" id="SNS38271.1"/>
    </source>
</evidence>
<evidence type="ECO:0000256" key="3">
    <source>
        <dbReference type="ARBA" id="ARBA00022491"/>
    </source>
</evidence>
<dbReference type="EMBL" id="FZOJ01000009">
    <property type="protein sequence ID" value="SNS38271.1"/>
    <property type="molecule type" value="Genomic_DNA"/>
</dbReference>
<dbReference type="InterPro" id="IPR041473">
    <property type="entry name" value="CtsR_C"/>
</dbReference>
<dbReference type="Pfam" id="PF17727">
    <property type="entry name" value="CtsR_C"/>
    <property type="match status" value="1"/>
</dbReference>
<keyword evidence="6 7" id="KW-0804">Transcription</keyword>
<dbReference type="GO" id="GO:0006355">
    <property type="term" value="P:regulation of DNA-templated transcription"/>
    <property type="evidence" value="ECO:0007669"/>
    <property type="project" value="UniProtKB-UniRule"/>
</dbReference>
<dbReference type="InterPro" id="IPR041902">
    <property type="entry name" value="CtsR_N_sf"/>
</dbReference>
<feature type="domain" description="CtsR N-terminal HTH" evidence="8">
    <location>
        <begin position="4"/>
        <end position="73"/>
    </location>
</feature>
<dbReference type="RefSeq" id="WP_089282879.1">
    <property type="nucleotide sequence ID" value="NZ_FZOJ01000009.1"/>
</dbReference>
<reference evidence="10 11" key="1">
    <citation type="submission" date="2017-06" db="EMBL/GenBank/DDBJ databases">
        <authorList>
            <person name="Kim H.J."/>
            <person name="Triplett B.A."/>
        </authorList>
    </citation>
    <scope>NUCLEOTIDE SEQUENCE [LARGE SCALE GENOMIC DNA]</scope>
    <source>
        <strain evidence="10 11">SCA</strain>
    </source>
</reference>
<dbReference type="Proteomes" id="UP000198304">
    <property type="component" value="Unassembled WGS sequence"/>
</dbReference>
<sequence length="152" mass="17376">MARISDIIETFLKELIEDSKNSTIEIQRNELAKYFDCSPSQINYVLMTRFDHAQGYYVESYRGGGGYIKIRQLIFDEDEGIHYIITKKIGSNITKTEGNRLIKSLLERGIISLRESRLMKAAIDDAAIISPLNIKDQIRANIFKNMLGALLE</sequence>
<dbReference type="AlphaFoldDB" id="A0A239E1M1"/>
<evidence type="ECO:0000313" key="11">
    <source>
        <dbReference type="Proteomes" id="UP000198304"/>
    </source>
</evidence>
<dbReference type="OrthoDB" id="1680813at2"/>
<protein>
    <recommendedName>
        <fullName evidence="2 7">Transcriptional regulator CtsR</fullName>
    </recommendedName>
</protein>
<name>A0A239E1M1_9FIRM</name>
<evidence type="ECO:0000256" key="4">
    <source>
        <dbReference type="ARBA" id="ARBA00023015"/>
    </source>
</evidence>
<evidence type="ECO:0000259" key="9">
    <source>
        <dbReference type="Pfam" id="PF17727"/>
    </source>
</evidence>
<dbReference type="InterPro" id="IPR040465">
    <property type="entry name" value="CtsR_N"/>
</dbReference>
<dbReference type="PIRSF" id="PIRSF010607">
    <property type="entry name" value="Txn_repr_CtsR"/>
    <property type="match status" value="1"/>
</dbReference>
<evidence type="ECO:0000256" key="5">
    <source>
        <dbReference type="ARBA" id="ARBA00023125"/>
    </source>
</evidence>
<gene>
    <name evidence="10" type="ORF">SAMN05446037_10097</name>
</gene>
<dbReference type="Gene3D" id="1.10.1200.150">
    <property type="entry name" value="Transcriptional regulator CtsR, C-terminal domain"/>
    <property type="match status" value="1"/>
</dbReference>
<evidence type="ECO:0000256" key="7">
    <source>
        <dbReference type="PIRNR" id="PIRNR010607"/>
    </source>
</evidence>